<proteinExistence type="evidence at transcript level"/>
<dbReference type="AlphaFoldDB" id="C6T1J8"/>
<evidence type="ECO:0000313" key="1">
    <source>
        <dbReference type="EMBL" id="ACU15442.1"/>
    </source>
</evidence>
<accession>C6T1J8</accession>
<sequence>MNEMPNRQVSRNKVSISQTLKTVTMTSIYIAAIAYTFIKCKFNLSLIIMTSIMKDDLTFSSPTQADRISHIFPQSRGLDRGIWPQYPAILQAFVRRYIHP</sequence>
<dbReference type="EMBL" id="BT091304">
    <property type="protein sequence ID" value="ACU15442.1"/>
    <property type="molecule type" value="mRNA"/>
</dbReference>
<name>C6T1J8_SOYBN</name>
<reference evidence="1" key="1">
    <citation type="submission" date="2009-08" db="EMBL/GenBank/DDBJ databases">
        <authorList>
            <person name="Cheung F."/>
            <person name="Xiao Y."/>
            <person name="Chan A."/>
            <person name="Moskal W."/>
            <person name="Town C.D."/>
        </authorList>
    </citation>
    <scope>NUCLEOTIDE SEQUENCE</scope>
</reference>
<organism evidence="1">
    <name type="scientific">Glycine max</name>
    <name type="common">Soybean</name>
    <name type="synonym">Glycine hispida</name>
    <dbReference type="NCBI Taxonomy" id="3847"/>
    <lineage>
        <taxon>Eukaryota</taxon>
        <taxon>Viridiplantae</taxon>
        <taxon>Streptophyta</taxon>
        <taxon>Embryophyta</taxon>
        <taxon>Tracheophyta</taxon>
        <taxon>Spermatophyta</taxon>
        <taxon>Magnoliopsida</taxon>
        <taxon>eudicotyledons</taxon>
        <taxon>Gunneridae</taxon>
        <taxon>Pentapetalae</taxon>
        <taxon>rosids</taxon>
        <taxon>fabids</taxon>
        <taxon>Fabales</taxon>
        <taxon>Fabaceae</taxon>
        <taxon>Papilionoideae</taxon>
        <taxon>50 kb inversion clade</taxon>
        <taxon>NPAAA clade</taxon>
        <taxon>indigoferoid/millettioid clade</taxon>
        <taxon>Phaseoleae</taxon>
        <taxon>Glycine</taxon>
        <taxon>Glycine subgen. Soja</taxon>
    </lineage>
</organism>
<protein>
    <submittedName>
        <fullName evidence="1">Uncharacterized protein</fullName>
    </submittedName>
</protein>